<dbReference type="InterPro" id="IPR043502">
    <property type="entry name" value="DNA/RNA_pol_sf"/>
</dbReference>
<dbReference type="Pfam" id="PF00078">
    <property type="entry name" value="RVT_1"/>
    <property type="match status" value="1"/>
</dbReference>
<dbReference type="InterPro" id="IPR000477">
    <property type="entry name" value="RT_dom"/>
</dbReference>
<feature type="domain" description="DUF4283" evidence="4">
    <location>
        <begin position="2357"/>
        <end position="2437"/>
    </location>
</feature>
<feature type="region of interest" description="Disordered" evidence="1">
    <location>
        <begin position="894"/>
        <end position="962"/>
    </location>
</feature>
<sequence length="2809" mass="312687">MAGQRPPDPSHHPPDVQPVLSSHHTPETAAGNVPGVAAISSTLPPFFPAYSGHNDAPALFQSLLGGHTILGSHFAGPSVAGVLRSYPTTMAGLQVGLPPFSTLLGQSSIAPHAQSSSYVQPQRISETPAILVPGGLSSPSSASTTVIMGNHASSPNLSISPSVQDVCGVPSTDVVPLSQPLDVGQGAMVPPSSLPSCTPTARLNVSKGNSTAVTDYVKIKIPLAVFSSFKWQEIDGAELKGLVDSEYALLHVPLPSMEQYKRHNVHGAIFIALMGPDGSAYGEDPMEEVQIRPITQPHLFQPHTLELPHERKARLAKESATPGVSTAGTAMIPLNVSKDKEVAAQTPSNQALSHTPSLLGPRPISPSHVGGGKGVSFSGVSAAPLQHKGDIPPQKTLPKDTTVVHASRAVGNQNTSKPSLAQAVAGPSAPSAPKSFAQAVAGSSTPGISLRANVARPCAILSNVVVEEKVPTFHRGTPAVVFKKSEMQQLSQLDNYLLIGKFSHGRPEIATLRKLFAAQFILRESVQISHRDPRHVMLLFTHPQDCNDIFMQGQIQFNGQFPMRLFRWSPEFNVKTESSVAPVWVTFPNLRADLFNESAIHQLCKPIGRCLKVDVATSSFSRPNVAKARVEIDLLKPRIEQIWIGFSDAPGEEDVGMFQPVEYERIPKYCMACFKQGHDNLSCNTLAPNQDPRAVVVVPQPSTAVPMTAQPSRRRRSRSRVRRQREGKGISIVDAGTSAGGSQREESQYVWREKTAKGSRPIEVMDIDDVGKGEGPSSSLQAFVPTSSHPSPNVVIPDASLVPSTIVNATSPTLVVVEQSASQIVEPSVPPTGVEQGSVVVSLPLSTSSSSPIVHFPDPQPPELALAMSNTFDALGEMRGDSHDVCAFNTAASSIPSNSVGKEDDECSSQTSDGSTGDHFEDPTDIARDLAARGLSPAREAPTTRGKSTKNARKATEHKTGVVPAPRRVTRSTSLRILEPMKAPSQIDYFRTLLGFTGASPLWLSVVYAKCKYRDREPLWEYLRETHAALPTDMAWGVVGDFNCLLDPSEKKGGRPYAPVKYRPFVECVEDCELVDSPFTGADYTWFNNRVGGVEIRSRIDRLLFNRPWMDMFSCLVHHLDRVGSDHAPLLVECKSHEHPPARPFTFLNGWNRDNFGHIFDRLKVLEQDVRDIELQLQTDSSDETYIEFKRRSTLLKHQYRIEDEFWRQKAHAKWVTDGERNSGYFHSLVKDRRRKLYIHRIQDDRGQWIMERAAIATQAIAFFQAMFTADRSVTSSALDMIPRLVTVDDNERLCAVPEMEEVKSAVFAMDSLSAAGPDGFTGAFYKAAWTIICTDLLAMEMCHGMRVDNEDVILKLDMMKAYDRVSWFFLMSVLRRFGFSETWIDLIYRAISNIWYSVIINGIREGFFHSTRGLQQGDPLSPSLFILSAEVLSRSLAQLYTDPAVFRFTQPRDAPHIHHLAYADDIVIFTSARGNTLERKRIHYFEPVLKKMRDKCCAWMGRYLSPGGKAIMIKSVLQAIPTHLLAAHFPPKAVISKLWWNFRTQDTIWTAFMRAKYCSRVHPVSKQRVDDDSHTWKRMLDIRALVEPVIRWRVLSGTSNFWWDTWSRLGALHRQVDGCSGYWTDEVGDMYRSDFMFDHDALPPDLLRQLRLEPPSLVSDHADIPIWTPSTDGKFTLASAKELLRPRRVEEVEDTMFKRCWQRHLPWKMSFLVWRMMERRLPTDDVLARFGLALPSRCFCCSSPGRETITHILYQGSMARRVWSYFTEIAHIRGAHHSLRSVVSIWWAQKPKSRMLSFLFHRLPMIILWELWTHYAACKYGDARPNFARIIFRVATTVSECIYRRWPGGGLLPPRWSVIMEHVRRGSGRRRVVPIRWVPPPDGAVKVNVARAPLRGANAAIVRDSTGKFLYALSSIAFRWDPVEHGGMDVLLRCIQWCISQSFLRIHVESHHSELACFFREGTPWYLHDVYARLRFLCTIATVQWFHCDVRANGPTTELALWAVDSAEGTQEFTNMQDLDIRPGQRWLSGKGFIHLASHLSALTTAPAVKRRTYASAVKDARQCLRIEDLSTRGAHGKRIFALLGDLQIPAAMAGDQPRHPPIPDIKTNSEHPNFPEKVAGKRQVEGGDLLSAAQFFPAVTLIGEAPSCSYLVPDIHTSPTPPAVLHLDAGNARSPLQPVTAVLGGSTSIPATTGSIGVGNFVQNLPGPSTITFGSSIVHIDQENQNTQFRPPRVFPSKNPSIQHATGEIGNGDLDIRDPHKKTVRTALVPPVSAPVNFPATAAPATGKNLENPNHPPEPKQHPPSLAQVVSASNRNKVPTPVTEPFPDREVTIHRGLPAVRFMQSEVSQLPLIDKYILVGKFSHGQPKLEVIKQYFTTNYVFRGSVSVGWRDSKHVFIMFSNSHDCTNLLLEGTIIFNGLHPMRLFRWTPDFDPEYETSLSPVWISFYGLPLHMFNFHALSLICKPIGKLLGVDSVTLAKAKPHVARVCVEMDLLQPRLKEIFVGTSEVVGDEDCGFVQPVVYEKVPFYCDYCWRQGHSLARCKLKDISPPLTPIKKPTPQHPIPPPKPNPQPNPTFPKPIEPKPNEPKPKTLKSHPFPMSLGPSPKPKNPSTPPSKPTSDWQVKSGKGSRPPTSEELKLLETSDEPEEPAKDLEFDASSLPFASTDIDLGRRREKTPRTPAVRTPMICTLNRSANTIPSNRDFAPYPLYCQDPGPSYEDEHEVRYHCDGRRYGEDSDLSDEDDDDLIWEEEQEDIKYKFEPKSKVGYYGNDLQPFQRDLEAAGLSPPRNYRKTRSRYRAYEERFLG</sequence>
<dbReference type="Proteomes" id="UP000595140">
    <property type="component" value="Unassembled WGS sequence"/>
</dbReference>
<feature type="compositionally biased region" description="Polar residues" evidence="1">
    <location>
        <begin position="410"/>
        <end position="419"/>
    </location>
</feature>
<dbReference type="Pfam" id="PF13966">
    <property type="entry name" value="zf-RVT"/>
    <property type="match status" value="1"/>
</dbReference>
<dbReference type="SUPFAM" id="SSF56219">
    <property type="entry name" value="DNase I-like"/>
    <property type="match status" value="1"/>
</dbReference>
<evidence type="ECO:0000259" key="2">
    <source>
        <dbReference type="Pfam" id="PF00078"/>
    </source>
</evidence>
<gene>
    <name evidence="5" type="ORF">CCAM_LOCUS35967</name>
</gene>
<feature type="compositionally biased region" description="Basic and acidic residues" evidence="1">
    <location>
        <begin position="916"/>
        <end position="931"/>
    </location>
</feature>
<evidence type="ECO:0000259" key="4">
    <source>
        <dbReference type="Pfam" id="PF14111"/>
    </source>
</evidence>
<feature type="region of interest" description="Disordered" evidence="1">
    <location>
        <begin position="2553"/>
        <end position="2687"/>
    </location>
</feature>
<dbReference type="InterPro" id="IPR026960">
    <property type="entry name" value="RVT-Znf"/>
</dbReference>
<dbReference type="Gene3D" id="3.60.10.10">
    <property type="entry name" value="Endonuclease/exonuclease/phosphatase"/>
    <property type="match status" value="1"/>
</dbReference>
<reference evidence="5 6" key="1">
    <citation type="submission" date="2018-04" db="EMBL/GenBank/DDBJ databases">
        <authorList>
            <person name="Vogel A."/>
        </authorList>
    </citation>
    <scope>NUCLEOTIDE SEQUENCE [LARGE SCALE GENOMIC DNA]</scope>
</reference>
<feature type="compositionally biased region" description="Basic residues" evidence="1">
    <location>
        <begin position="712"/>
        <end position="725"/>
    </location>
</feature>
<dbReference type="OrthoDB" id="686933at2759"/>
<name>A0A484MYT9_9ASTE</name>
<feature type="compositionally biased region" description="Basic and acidic residues" evidence="1">
    <location>
        <begin position="2583"/>
        <end position="2592"/>
    </location>
</feature>
<feature type="compositionally biased region" description="Pro residues" evidence="1">
    <location>
        <begin position="2607"/>
        <end position="2619"/>
    </location>
</feature>
<dbReference type="InterPro" id="IPR036691">
    <property type="entry name" value="Endo/exonu/phosph_ase_sf"/>
</dbReference>
<accession>A0A484MYT9</accession>
<dbReference type="InterPro" id="IPR040256">
    <property type="entry name" value="At4g02000-like"/>
</dbReference>
<feature type="domain" description="Reverse transcriptase" evidence="2">
    <location>
        <begin position="1347"/>
        <end position="1476"/>
    </location>
</feature>
<keyword evidence="6" id="KW-1185">Reference proteome</keyword>
<dbReference type="PANTHER" id="PTHR31286">
    <property type="entry name" value="GLYCINE-RICH CELL WALL STRUCTURAL PROTEIN 1.8-LIKE"/>
    <property type="match status" value="1"/>
</dbReference>
<feature type="region of interest" description="Disordered" evidence="1">
    <location>
        <begin position="1"/>
        <end position="32"/>
    </location>
</feature>
<feature type="region of interest" description="Disordered" evidence="1">
    <location>
        <begin position="2277"/>
        <end position="2307"/>
    </location>
</feature>
<evidence type="ECO:0000256" key="1">
    <source>
        <dbReference type="SAM" id="MobiDB-lite"/>
    </source>
</evidence>
<evidence type="ECO:0000313" key="6">
    <source>
        <dbReference type="Proteomes" id="UP000595140"/>
    </source>
</evidence>
<protein>
    <recommendedName>
        <fullName evidence="7">Reverse transcriptase domain-containing protein</fullName>
    </recommendedName>
</protein>
<dbReference type="InterPro" id="IPR025558">
    <property type="entry name" value="DUF4283"/>
</dbReference>
<feature type="region of interest" description="Disordered" evidence="1">
    <location>
        <begin position="705"/>
        <end position="748"/>
    </location>
</feature>
<dbReference type="PANTHER" id="PTHR31286:SF164">
    <property type="entry name" value="ZINC FINGER, CCHC-TYPE"/>
    <property type="match status" value="1"/>
</dbReference>
<dbReference type="Pfam" id="PF14111">
    <property type="entry name" value="DUF4283"/>
    <property type="match status" value="2"/>
</dbReference>
<dbReference type="SUPFAM" id="SSF56672">
    <property type="entry name" value="DNA/RNA polymerases"/>
    <property type="match status" value="1"/>
</dbReference>
<proteinExistence type="predicted"/>
<feature type="region of interest" description="Disordered" evidence="1">
    <location>
        <begin position="409"/>
        <end position="428"/>
    </location>
</feature>
<organism evidence="5 6">
    <name type="scientific">Cuscuta campestris</name>
    <dbReference type="NCBI Taxonomy" id="132261"/>
    <lineage>
        <taxon>Eukaryota</taxon>
        <taxon>Viridiplantae</taxon>
        <taxon>Streptophyta</taxon>
        <taxon>Embryophyta</taxon>
        <taxon>Tracheophyta</taxon>
        <taxon>Spermatophyta</taxon>
        <taxon>Magnoliopsida</taxon>
        <taxon>eudicotyledons</taxon>
        <taxon>Gunneridae</taxon>
        <taxon>Pentapetalae</taxon>
        <taxon>asterids</taxon>
        <taxon>lamiids</taxon>
        <taxon>Solanales</taxon>
        <taxon>Convolvulaceae</taxon>
        <taxon>Cuscuteae</taxon>
        <taxon>Cuscuta</taxon>
        <taxon>Cuscuta subgen. Grammica</taxon>
        <taxon>Cuscuta sect. Cleistogrammica</taxon>
    </lineage>
</organism>
<feature type="compositionally biased region" description="Pro residues" evidence="1">
    <location>
        <begin position="2562"/>
        <end position="2582"/>
    </location>
</feature>
<feature type="domain" description="DUF4283" evidence="4">
    <location>
        <begin position="496"/>
        <end position="574"/>
    </location>
</feature>
<evidence type="ECO:0008006" key="7">
    <source>
        <dbReference type="Google" id="ProtNLM"/>
    </source>
</evidence>
<dbReference type="EMBL" id="OOIL02005165">
    <property type="protein sequence ID" value="VFQ94191.1"/>
    <property type="molecule type" value="Genomic_DNA"/>
</dbReference>
<evidence type="ECO:0000313" key="5">
    <source>
        <dbReference type="EMBL" id="VFQ94191.1"/>
    </source>
</evidence>
<feature type="domain" description="Reverse transcriptase zinc-binding" evidence="3">
    <location>
        <begin position="1676"/>
        <end position="1764"/>
    </location>
</feature>
<evidence type="ECO:0000259" key="3">
    <source>
        <dbReference type="Pfam" id="PF13966"/>
    </source>
</evidence>